<proteinExistence type="predicted"/>
<dbReference type="AlphaFoldDB" id="A0ABD5YHK2"/>
<gene>
    <name evidence="1" type="ORF">ACFQL7_02495</name>
</gene>
<protein>
    <submittedName>
        <fullName evidence="1">Acc operon protein</fullName>
    </submittedName>
</protein>
<accession>A0ABD5YHK2</accession>
<dbReference type="InterPro" id="IPR058335">
    <property type="entry name" value="PccX"/>
</dbReference>
<comment type="caution">
    <text evidence="1">The sequence shown here is derived from an EMBL/GenBank/DDBJ whole genome shotgun (WGS) entry which is preliminary data.</text>
</comment>
<dbReference type="Pfam" id="PF26062">
    <property type="entry name" value="DUF8022"/>
    <property type="match status" value="1"/>
</dbReference>
<reference evidence="1 2" key="1">
    <citation type="journal article" date="2019" name="Int. J. Syst. Evol. Microbiol.">
        <title>The Global Catalogue of Microorganisms (GCM) 10K type strain sequencing project: providing services to taxonomists for standard genome sequencing and annotation.</title>
        <authorList>
            <consortium name="The Broad Institute Genomics Platform"/>
            <consortium name="The Broad Institute Genome Sequencing Center for Infectious Disease"/>
            <person name="Wu L."/>
            <person name="Ma J."/>
        </authorList>
    </citation>
    <scope>NUCLEOTIDE SEQUENCE [LARGE SCALE GENOMIC DNA]</scope>
    <source>
        <strain evidence="1 2">RDMS1</strain>
    </source>
</reference>
<evidence type="ECO:0000313" key="2">
    <source>
        <dbReference type="Proteomes" id="UP001596417"/>
    </source>
</evidence>
<name>A0ABD5YHK2_9EURY</name>
<organism evidence="1 2">
    <name type="scientific">Halocatena marina</name>
    <dbReference type="NCBI Taxonomy" id="2934937"/>
    <lineage>
        <taxon>Archaea</taxon>
        <taxon>Methanobacteriati</taxon>
        <taxon>Methanobacteriota</taxon>
        <taxon>Stenosarchaea group</taxon>
        <taxon>Halobacteria</taxon>
        <taxon>Halobacteriales</taxon>
        <taxon>Natronomonadaceae</taxon>
        <taxon>Halocatena</taxon>
    </lineage>
</organism>
<dbReference type="Proteomes" id="UP001596417">
    <property type="component" value="Unassembled WGS sequence"/>
</dbReference>
<dbReference type="EMBL" id="JBHTAX010000001">
    <property type="protein sequence ID" value="MFC7188826.1"/>
    <property type="molecule type" value="Genomic_DNA"/>
</dbReference>
<dbReference type="RefSeq" id="WP_248904480.1">
    <property type="nucleotide sequence ID" value="NZ_CP109979.1"/>
</dbReference>
<keyword evidence="2" id="KW-1185">Reference proteome</keyword>
<sequence length="85" mass="9388">MTSYDTIIPETASGEEAAVIAAAISIHLRAEERAALINTNDESKSWTGKRWAFANRLEQQRLTGGRIPLSAPTDAWASVGRRDRY</sequence>
<evidence type="ECO:0000313" key="1">
    <source>
        <dbReference type="EMBL" id="MFC7188826.1"/>
    </source>
</evidence>
<dbReference type="GeneID" id="76198385"/>